<gene>
    <name evidence="1" type="ORF">ACFSDA_14265</name>
</gene>
<organism evidence="1 2">
    <name type="scientific">Brachybacterium rhamnosum</name>
    <dbReference type="NCBI Taxonomy" id="173361"/>
    <lineage>
        <taxon>Bacteria</taxon>
        <taxon>Bacillati</taxon>
        <taxon>Actinomycetota</taxon>
        <taxon>Actinomycetes</taxon>
        <taxon>Micrococcales</taxon>
        <taxon>Dermabacteraceae</taxon>
        <taxon>Brachybacterium</taxon>
    </lineage>
</organism>
<reference evidence="2" key="1">
    <citation type="journal article" date="2019" name="Int. J. Syst. Evol. Microbiol.">
        <title>The Global Catalogue of Microorganisms (GCM) 10K type strain sequencing project: providing services to taxonomists for standard genome sequencing and annotation.</title>
        <authorList>
            <consortium name="The Broad Institute Genomics Platform"/>
            <consortium name="The Broad Institute Genome Sequencing Center for Infectious Disease"/>
            <person name="Wu L."/>
            <person name="Ma J."/>
        </authorList>
    </citation>
    <scope>NUCLEOTIDE SEQUENCE [LARGE SCALE GENOMIC DNA]</scope>
    <source>
        <strain evidence="2">JCM 11650</strain>
    </source>
</reference>
<evidence type="ECO:0008006" key="3">
    <source>
        <dbReference type="Google" id="ProtNLM"/>
    </source>
</evidence>
<keyword evidence="2" id="KW-1185">Reference proteome</keyword>
<accession>A0ABW4PZU1</accession>
<dbReference type="EMBL" id="JBHUFL010000003">
    <property type="protein sequence ID" value="MFD1836231.1"/>
    <property type="molecule type" value="Genomic_DNA"/>
</dbReference>
<evidence type="ECO:0000313" key="1">
    <source>
        <dbReference type="EMBL" id="MFD1836231.1"/>
    </source>
</evidence>
<dbReference type="Proteomes" id="UP001597280">
    <property type="component" value="Unassembled WGS sequence"/>
</dbReference>
<proteinExistence type="predicted"/>
<comment type="caution">
    <text evidence="1">The sequence shown here is derived from an EMBL/GenBank/DDBJ whole genome shotgun (WGS) entry which is preliminary data.</text>
</comment>
<sequence length="82" mass="8672">MSSPLEDQLTAFAARIIRGGAADIRRQYVEVRAATVLVSDPLARAYAEGMVAGVDVAADVLDRWADNIIASILLADLDGNDA</sequence>
<name>A0ABW4PZU1_9MICO</name>
<protein>
    <recommendedName>
        <fullName evidence="3">TetR family transcriptional regulator</fullName>
    </recommendedName>
</protein>
<dbReference type="RefSeq" id="WP_343905590.1">
    <property type="nucleotide sequence ID" value="NZ_BAAAIS010000003.1"/>
</dbReference>
<evidence type="ECO:0000313" key="2">
    <source>
        <dbReference type="Proteomes" id="UP001597280"/>
    </source>
</evidence>